<dbReference type="Pfam" id="PF07985">
    <property type="entry name" value="SRR1"/>
    <property type="match status" value="1"/>
</dbReference>
<reference evidence="4" key="2">
    <citation type="submission" date="2013-10" db="EMBL/GenBank/DDBJ databases">
        <authorList>
            <person name="Aslett M."/>
        </authorList>
    </citation>
    <scope>NUCLEOTIDE SEQUENCE</scope>
    <source>
        <strain evidence="4">Houghton</strain>
    </source>
</reference>
<dbReference type="GO" id="GO:0005634">
    <property type="term" value="C:nucleus"/>
    <property type="evidence" value="ECO:0007669"/>
    <property type="project" value="TreeGrafter"/>
</dbReference>
<dbReference type="PANTHER" id="PTHR28626:SF3">
    <property type="entry name" value="SRR1-LIKE PROTEIN"/>
    <property type="match status" value="1"/>
</dbReference>
<accession>U6GNG4</accession>
<feature type="compositionally biased region" description="Low complexity" evidence="2">
    <location>
        <begin position="11"/>
        <end position="34"/>
    </location>
</feature>
<sequence>MCRYGGPGPPISSFGPPSAASPASAKEAAAAPPSAAATATAAAEEAAEAAAIAAAVRQLKPEVENSLLWFEIKQKLEEAVREELQCMYTECEGAPIGGPPVGPPDKGAPVEAPDIAASVFRREDVEFVLICLGLGSPSACTDTRSCRYQLAMALLLQQLLQVSASCMHVLDPVMSALDLRILFLLFGGSCLSPLSLEKNRKKQLKDTRQTINIYFAPHCDADLYGDLFATENRISLFCSVCGNTPHCTPNQCIHPSTTDTSSNSSSSNGSSCRNNSSSNGSCSASKDREETEGPPNPKEGEGPLNPKEGEGPLNPKEGEGPLNPRGEGPPNPEEGEGGLEAKFCGFVLLGNALSSYEMRRSLFKGLLLTEVNKDKEKIATTNAAATNAAATNAGATAAGAAAADVAAAEAPAAAAAAAEAPAAAAAAAEAPAAEEGGGEVLIGGSKANDAPRPLTEASAAAASPAAAAASVCAGGCSFVQPSRGALLLLELLPFVWEQPLQQQFAAFPAAFNDLAICRLPSLKTEEERKKFIHMLLLKQEQQQEQQQQQTVKATAARKNKANNRRNKQ</sequence>
<dbReference type="OMA" id="LPFVWEQ"/>
<comment type="similarity">
    <text evidence="1">Belongs to the SRR1 family.</text>
</comment>
<dbReference type="EMBL" id="HG671148">
    <property type="protein sequence ID" value="CDI80139.1"/>
    <property type="molecule type" value="Genomic_DNA"/>
</dbReference>
<dbReference type="GeneID" id="25273013"/>
<keyword evidence="5" id="KW-1185">Reference proteome</keyword>
<dbReference type="PANTHER" id="PTHR28626">
    <property type="entry name" value="SRR1-LIKE PROTEIN"/>
    <property type="match status" value="1"/>
</dbReference>
<protein>
    <recommendedName>
        <fullName evidence="3">SRR1-like domain-containing protein</fullName>
    </recommendedName>
</protein>
<evidence type="ECO:0000256" key="2">
    <source>
        <dbReference type="SAM" id="MobiDB-lite"/>
    </source>
</evidence>
<feature type="domain" description="SRR1-like" evidence="3">
    <location>
        <begin position="130"/>
        <end position="238"/>
    </location>
</feature>
<evidence type="ECO:0000313" key="4">
    <source>
        <dbReference type="EMBL" id="CDI80139.1"/>
    </source>
</evidence>
<gene>
    <name evidence="4" type="ORF">EAH_00049430</name>
</gene>
<evidence type="ECO:0000256" key="1">
    <source>
        <dbReference type="ARBA" id="ARBA00009856"/>
    </source>
</evidence>
<feature type="region of interest" description="Disordered" evidence="2">
    <location>
        <begin position="543"/>
        <end position="568"/>
    </location>
</feature>
<feature type="compositionally biased region" description="Basic residues" evidence="2">
    <location>
        <begin position="555"/>
        <end position="568"/>
    </location>
</feature>
<dbReference type="GO" id="GO:0005737">
    <property type="term" value="C:cytoplasm"/>
    <property type="evidence" value="ECO:0007669"/>
    <property type="project" value="TreeGrafter"/>
</dbReference>
<dbReference type="InterPro" id="IPR040044">
    <property type="entry name" value="SRR1L"/>
</dbReference>
<evidence type="ECO:0000259" key="3">
    <source>
        <dbReference type="Pfam" id="PF07985"/>
    </source>
</evidence>
<dbReference type="InterPro" id="IPR012942">
    <property type="entry name" value="SRR1-like"/>
</dbReference>
<dbReference type="Proteomes" id="UP000018050">
    <property type="component" value="Unassembled WGS sequence"/>
</dbReference>
<evidence type="ECO:0000313" key="5">
    <source>
        <dbReference type="Proteomes" id="UP000018050"/>
    </source>
</evidence>
<feature type="compositionally biased region" description="Low complexity" evidence="2">
    <location>
        <begin position="261"/>
        <end position="284"/>
    </location>
</feature>
<dbReference type="VEuPathDB" id="ToxoDB:EAH_00049430"/>
<reference evidence="4" key="1">
    <citation type="submission" date="2013-10" db="EMBL/GenBank/DDBJ databases">
        <title>Genomic analysis of the causative agents of coccidiosis in chickens.</title>
        <authorList>
            <person name="Reid A.J."/>
            <person name="Blake D."/>
            <person name="Billington K."/>
            <person name="Browne H."/>
            <person name="Dunn M."/>
            <person name="Hung S."/>
            <person name="Kawahara F."/>
            <person name="Miranda-Saavedra D."/>
            <person name="Mourier T."/>
            <person name="Nagra H."/>
            <person name="Otto T.D."/>
            <person name="Rawlings N."/>
            <person name="Sanchez A."/>
            <person name="Sanders M."/>
            <person name="Subramaniam C."/>
            <person name="Tay Y."/>
            <person name="Dear P."/>
            <person name="Doerig C."/>
            <person name="Gruber A."/>
            <person name="Parkinson J."/>
            <person name="Shirley M."/>
            <person name="Wan K.L."/>
            <person name="Berriman M."/>
            <person name="Tomley F."/>
            <person name="Pain A."/>
        </authorList>
    </citation>
    <scope>NUCLEOTIDE SEQUENCE</scope>
    <source>
        <strain evidence="4">Houghton</strain>
    </source>
</reference>
<dbReference type="RefSeq" id="XP_013249860.1">
    <property type="nucleotide sequence ID" value="XM_013394406.1"/>
</dbReference>
<feature type="compositionally biased region" description="Low complexity" evidence="2">
    <location>
        <begin position="543"/>
        <end position="554"/>
    </location>
</feature>
<feature type="region of interest" description="Disordered" evidence="2">
    <location>
        <begin position="1"/>
        <end position="34"/>
    </location>
</feature>
<dbReference type="AlphaFoldDB" id="U6GNG4"/>
<feature type="region of interest" description="Disordered" evidence="2">
    <location>
        <begin position="255"/>
        <end position="337"/>
    </location>
</feature>
<organism evidence="4 5">
    <name type="scientific">Eimeria acervulina</name>
    <name type="common">Coccidian parasite</name>
    <dbReference type="NCBI Taxonomy" id="5801"/>
    <lineage>
        <taxon>Eukaryota</taxon>
        <taxon>Sar</taxon>
        <taxon>Alveolata</taxon>
        <taxon>Apicomplexa</taxon>
        <taxon>Conoidasida</taxon>
        <taxon>Coccidia</taxon>
        <taxon>Eucoccidiorida</taxon>
        <taxon>Eimeriorina</taxon>
        <taxon>Eimeriidae</taxon>
        <taxon>Eimeria</taxon>
    </lineage>
</organism>
<proteinExistence type="inferred from homology"/>
<dbReference type="OrthoDB" id="349467at2759"/>
<name>U6GNG4_EIMAC</name>